<keyword evidence="3" id="KW-1185">Reference proteome</keyword>
<dbReference type="Gene3D" id="3.20.20.70">
    <property type="entry name" value="Aldolase class I"/>
    <property type="match status" value="1"/>
</dbReference>
<dbReference type="PANTHER" id="PTHR22893">
    <property type="entry name" value="NADH OXIDOREDUCTASE-RELATED"/>
    <property type="match status" value="1"/>
</dbReference>
<evidence type="ECO:0000313" key="3">
    <source>
        <dbReference type="Proteomes" id="UP000033772"/>
    </source>
</evidence>
<proteinExistence type="predicted"/>
<dbReference type="GO" id="GO:0016491">
    <property type="term" value="F:oxidoreductase activity"/>
    <property type="evidence" value="ECO:0007669"/>
    <property type="project" value="InterPro"/>
</dbReference>
<dbReference type="Proteomes" id="UP000033772">
    <property type="component" value="Unassembled WGS sequence"/>
</dbReference>
<evidence type="ECO:0000313" key="2">
    <source>
        <dbReference type="EMBL" id="OIJ23824.1"/>
    </source>
</evidence>
<dbReference type="STRING" id="1844.UG56_025860"/>
<organism evidence="2 3">
    <name type="scientific">Nocardioides luteus</name>
    <dbReference type="NCBI Taxonomy" id="1844"/>
    <lineage>
        <taxon>Bacteria</taxon>
        <taxon>Bacillati</taxon>
        <taxon>Actinomycetota</taxon>
        <taxon>Actinomycetes</taxon>
        <taxon>Propionibacteriales</taxon>
        <taxon>Nocardioidaceae</taxon>
        <taxon>Nocardioides</taxon>
    </lineage>
</organism>
<dbReference type="InterPro" id="IPR045247">
    <property type="entry name" value="Oye-like"/>
</dbReference>
<dbReference type="CDD" id="cd02933">
    <property type="entry name" value="OYE_like_FMN"/>
    <property type="match status" value="1"/>
</dbReference>
<dbReference type="Pfam" id="PF00724">
    <property type="entry name" value="Oxidored_FMN"/>
    <property type="match status" value="1"/>
</dbReference>
<dbReference type="AlphaFoldDB" id="A0A1J4MZX5"/>
<dbReference type="PANTHER" id="PTHR22893:SF91">
    <property type="entry name" value="NADPH DEHYDROGENASE 2-RELATED"/>
    <property type="match status" value="1"/>
</dbReference>
<sequence length="368" mass="38959">MTSLFDRHHLGPLTLPNRIVMAPMTRARGTADGLATPSMATYFAQRATAGLLISDGIAPNRVGTSNPNTAGLRTEEEAASWRQVTDAVHINGGRIFAQLMHGGRVSHESISGVRPVGPSAVAVAADVFTPTGPQPAPVPRALETAEVAEQAGSYAEAARRAVGAGFDGVELHGANGYLISQFLSTNANLRTDRYGGTVANRIRFAVEAVEATVDAVGGDRTGIRLSPGAGLWDVVEADHAELYAALVTELNRLGLAYVHLEATTDEATLLDLRKRWDGTMIVNPSSWLTRGEAAFGARQTDLASADRWLGLGADLVSFGRAYLANPDLVERLRRRLPLAEADPATYYAGGDAGFIDLPAHNSDLVGKN</sequence>
<name>A0A1J4MZX5_9ACTN</name>
<dbReference type="GO" id="GO:0010181">
    <property type="term" value="F:FMN binding"/>
    <property type="evidence" value="ECO:0007669"/>
    <property type="project" value="InterPro"/>
</dbReference>
<reference evidence="2" key="1">
    <citation type="submission" date="2016-10" db="EMBL/GenBank/DDBJ databases">
        <title>Draft Genome Sequence of Nocardioides luteus Strain BAFB, an Alkane-Degrading Bacterium Isolated from JP-7 Polluted Soil.</title>
        <authorList>
            <person name="Brown L."/>
            <person name="Ruiz O.N."/>
            <person name="Gunasekera T."/>
        </authorList>
    </citation>
    <scope>NUCLEOTIDE SEQUENCE [LARGE SCALE GENOMIC DNA]</scope>
    <source>
        <strain evidence="2">BAFB</strain>
    </source>
</reference>
<protein>
    <submittedName>
        <fullName evidence="2">Alkene reductase</fullName>
    </submittedName>
</protein>
<gene>
    <name evidence="2" type="ORF">UG56_025860</name>
</gene>
<comment type="caution">
    <text evidence="2">The sequence shown here is derived from an EMBL/GenBank/DDBJ whole genome shotgun (WGS) entry which is preliminary data.</text>
</comment>
<dbReference type="InterPro" id="IPR001155">
    <property type="entry name" value="OxRdtase_FMN_N"/>
</dbReference>
<dbReference type="SUPFAM" id="SSF51395">
    <property type="entry name" value="FMN-linked oxidoreductases"/>
    <property type="match status" value="1"/>
</dbReference>
<evidence type="ECO:0000259" key="1">
    <source>
        <dbReference type="Pfam" id="PF00724"/>
    </source>
</evidence>
<accession>A0A1J4MZX5</accession>
<dbReference type="InterPro" id="IPR013785">
    <property type="entry name" value="Aldolase_TIM"/>
</dbReference>
<dbReference type="RefSeq" id="WP_045547960.1">
    <property type="nucleotide sequence ID" value="NZ_JZDQ02000053.1"/>
</dbReference>
<dbReference type="OrthoDB" id="3169239at2"/>
<dbReference type="EMBL" id="JZDQ02000053">
    <property type="protein sequence ID" value="OIJ23824.1"/>
    <property type="molecule type" value="Genomic_DNA"/>
</dbReference>
<feature type="domain" description="NADH:flavin oxidoreductase/NADH oxidase N-terminal" evidence="1">
    <location>
        <begin position="4"/>
        <end position="337"/>
    </location>
</feature>